<dbReference type="EMBL" id="CP127294">
    <property type="protein sequence ID" value="WIX75898.1"/>
    <property type="molecule type" value="Genomic_DNA"/>
</dbReference>
<reference evidence="1 2" key="1">
    <citation type="submission" date="2023-06" db="EMBL/GenBank/DDBJ databases">
        <authorList>
            <person name="Oyuntsetseg B."/>
            <person name="Kim S.B."/>
        </authorList>
    </citation>
    <scope>NUCLEOTIDE SEQUENCE [LARGE SCALE GENOMIC DNA]</scope>
    <source>
        <strain evidence="1 2">2-15</strain>
    </source>
</reference>
<organism evidence="1 2">
    <name type="scientific">Amycolatopsis carbonis</name>
    <dbReference type="NCBI Taxonomy" id="715471"/>
    <lineage>
        <taxon>Bacteria</taxon>
        <taxon>Bacillati</taxon>
        <taxon>Actinomycetota</taxon>
        <taxon>Actinomycetes</taxon>
        <taxon>Pseudonocardiales</taxon>
        <taxon>Pseudonocardiaceae</taxon>
        <taxon>Amycolatopsis</taxon>
    </lineage>
</organism>
<dbReference type="Proteomes" id="UP001236014">
    <property type="component" value="Chromosome"/>
</dbReference>
<name>A0A9Y2ICK5_9PSEU</name>
<accession>A0A9Y2ICK5</accession>
<gene>
    <name evidence="1" type="ORF">QRX50_31020</name>
</gene>
<dbReference type="KEGG" id="acab:QRX50_31020"/>
<keyword evidence="2" id="KW-1185">Reference proteome</keyword>
<dbReference type="RefSeq" id="WP_285966660.1">
    <property type="nucleotide sequence ID" value="NZ_CP127294.1"/>
</dbReference>
<evidence type="ECO:0000313" key="2">
    <source>
        <dbReference type="Proteomes" id="UP001236014"/>
    </source>
</evidence>
<evidence type="ECO:0000313" key="1">
    <source>
        <dbReference type="EMBL" id="WIX75898.1"/>
    </source>
</evidence>
<dbReference type="AlphaFoldDB" id="A0A9Y2ICK5"/>
<sequence length="201" mass="21520">MTAMTTTRRSLHGVAELLLAGPQFRTSERIELRVAGEGFATIAEPDLVVEGTRLRTPTGAVELPGRTYREVAASIGVEPSGLADVYSDGPSVRADETIELDAEAVAILLSAFVAGDRALREFAPDETPVLWPEHFDVAITLGAVNYGVSPGDGYLSEPYAYVGPHEPREGEFWNAPFGAAHPVREVPDLLAFFREGQALAG</sequence>
<protein>
    <submittedName>
        <fullName evidence="1">Uncharacterized protein</fullName>
    </submittedName>
</protein>
<proteinExistence type="predicted"/>